<protein>
    <submittedName>
        <fullName evidence="1">Uncharacterized protein</fullName>
    </submittedName>
</protein>
<reference evidence="1" key="1">
    <citation type="journal article" date="2021" name="Microb. Physiol.">
        <title>Proteogenomic Insights into the Physiology of Marine, Sulfate-Reducing, Filamentous Desulfonema limicola and Desulfonema magnum.</title>
        <authorList>
            <person name="Schnaars V."/>
            <person name="Wohlbrand L."/>
            <person name="Scheve S."/>
            <person name="Hinrichs C."/>
            <person name="Reinhardt R."/>
            <person name="Rabus R."/>
        </authorList>
    </citation>
    <scope>NUCLEOTIDE SEQUENCE</scope>
    <source>
        <strain evidence="1">5ac10</strain>
    </source>
</reference>
<organism evidence="1 2">
    <name type="scientific">Desulfonema limicola</name>
    <dbReference type="NCBI Taxonomy" id="45656"/>
    <lineage>
        <taxon>Bacteria</taxon>
        <taxon>Pseudomonadati</taxon>
        <taxon>Thermodesulfobacteriota</taxon>
        <taxon>Desulfobacteria</taxon>
        <taxon>Desulfobacterales</taxon>
        <taxon>Desulfococcaceae</taxon>
        <taxon>Desulfonema</taxon>
    </lineage>
</organism>
<name>A0A975BC76_9BACT</name>
<dbReference type="Proteomes" id="UP000663720">
    <property type="component" value="Chromosome"/>
</dbReference>
<dbReference type="KEGG" id="dli:dnl_51290"/>
<dbReference type="EMBL" id="CP061799">
    <property type="protein sequence ID" value="QTA82747.1"/>
    <property type="molecule type" value="Genomic_DNA"/>
</dbReference>
<sequence length="202" mass="24305">MTETEIINRSNKIIRLLIIKEGGFQINKTIQKKVKILRTIHSLEADEIISYIFYNYIEREHYKKFNPQKGKLSTFLIHYVNNALRNMLRVFGNKKKKVHEVELPDGYKDIYEYSSRKSLSYLEQRDFSDQLHNIKTPEYCLLLKEQSQILENFFGPADSEVLLTYRTRKEEATRRGLSYEAYRKKLNRKYHNFQLYLEATYL</sequence>
<keyword evidence="2" id="KW-1185">Reference proteome</keyword>
<evidence type="ECO:0000313" key="1">
    <source>
        <dbReference type="EMBL" id="QTA82747.1"/>
    </source>
</evidence>
<accession>A0A975BC76</accession>
<gene>
    <name evidence="1" type="ORF">dnl_51290</name>
</gene>
<evidence type="ECO:0000313" key="2">
    <source>
        <dbReference type="Proteomes" id="UP000663720"/>
    </source>
</evidence>
<dbReference type="AlphaFoldDB" id="A0A975BC76"/>
<proteinExistence type="predicted"/>
<dbReference type="RefSeq" id="WP_207688634.1">
    <property type="nucleotide sequence ID" value="NZ_CP061799.1"/>
</dbReference>